<evidence type="ECO:0000313" key="1">
    <source>
        <dbReference type="EMBL" id="KIJ57451.1"/>
    </source>
</evidence>
<evidence type="ECO:0000313" key="2">
    <source>
        <dbReference type="Proteomes" id="UP000053820"/>
    </source>
</evidence>
<protein>
    <submittedName>
        <fullName evidence="1">Uncharacterized protein</fullName>
    </submittedName>
</protein>
<accession>A0A0C2L786</accession>
<name>A0A0C2L786_9AGAM</name>
<proteinExistence type="predicted"/>
<dbReference type="Proteomes" id="UP000053820">
    <property type="component" value="Unassembled WGS sequence"/>
</dbReference>
<keyword evidence="2" id="KW-1185">Reference proteome</keyword>
<reference evidence="1 2" key="1">
    <citation type="submission" date="2014-04" db="EMBL/GenBank/DDBJ databases">
        <title>Evolutionary Origins and Diversification of the Mycorrhizal Mutualists.</title>
        <authorList>
            <consortium name="DOE Joint Genome Institute"/>
            <consortium name="Mycorrhizal Genomics Consortium"/>
            <person name="Kohler A."/>
            <person name="Kuo A."/>
            <person name="Nagy L.G."/>
            <person name="Floudas D."/>
            <person name="Copeland A."/>
            <person name="Barry K.W."/>
            <person name="Cichocki N."/>
            <person name="Veneault-Fourrey C."/>
            <person name="LaButti K."/>
            <person name="Lindquist E.A."/>
            <person name="Lipzen A."/>
            <person name="Lundell T."/>
            <person name="Morin E."/>
            <person name="Murat C."/>
            <person name="Riley R."/>
            <person name="Ohm R."/>
            <person name="Sun H."/>
            <person name="Tunlid A."/>
            <person name="Henrissat B."/>
            <person name="Grigoriev I.V."/>
            <person name="Hibbett D.S."/>
            <person name="Martin F."/>
        </authorList>
    </citation>
    <scope>NUCLEOTIDE SEQUENCE [LARGE SCALE GENOMIC DNA]</scope>
    <source>
        <strain evidence="1 2">MD-312</strain>
    </source>
</reference>
<dbReference type="AlphaFoldDB" id="A0A0C2L786"/>
<organism evidence="1 2">
    <name type="scientific">Hydnomerulius pinastri MD-312</name>
    <dbReference type="NCBI Taxonomy" id="994086"/>
    <lineage>
        <taxon>Eukaryota</taxon>
        <taxon>Fungi</taxon>
        <taxon>Dikarya</taxon>
        <taxon>Basidiomycota</taxon>
        <taxon>Agaricomycotina</taxon>
        <taxon>Agaricomycetes</taxon>
        <taxon>Agaricomycetidae</taxon>
        <taxon>Boletales</taxon>
        <taxon>Boletales incertae sedis</taxon>
        <taxon>Leucogyrophana</taxon>
    </lineage>
</organism>
<dbReference type="EMBL" id="KN840399">
    <property type="protein sequence ID" value="KIJ57451.1"/>
    <property type="molecule type" value="Genomic_DNA"/>
</dbReference>
<sequence length="89" mass="9321">MFAGGVDGGQIMVKGEERHGPVAVAVVSDPTPPTFQRKRLKGTATFCVDPLRNLKAPVFSLPGAKGPVQANMVVSLSNYSLGSLPKATR</sequence>
<gene>
    <name evidence="1" type="ORF">HYDPIDRAFT_35119</name>
</gene>
<dbReference type="HOGENOM" id="CLU_174960_0_0_1"/>